<dbReference type="Proteomes" id="UP001242129">
    <property type="component" value="Unassembled WGS sequence"/>
</dbReference>
<dbReference type="EC" id="6.3.3.3" evidence="9"/>
<gene>
    <name evidence="9 11" type="primary">bioD</name>
    <name evidence="10" type="ORF">BAA97_p0049</name>
    <name evidence="12" type="ORF">EVX74_017490</name>
    <name evidence="11" type="ORF">Q8G51_10890</name>
</gene>
<keyword evidence="6 9" id="KW-0067">ATP-binding</keyword>
<reference evidence="11" key="5">
    <citation type="submission" date="2023-07" db="EMBL/GenBank/DDBJ databases">
        <title>Dynamics of blaOXA-23 gene transmission in Acinetobacter spp. from contaminated veterinary surfaces.</title>
        <authorList>
            <person name="Moreira Da Silva J."/>
            <person name="Menezes J."/>
            <person name="Fernandes L."/>
            <person name="Marques C."/>
            <person name="Amaral A."/>
            <person name="Timofte D."/>
            <person name="Pomba C."/>
        </authorList>
    </citation>
    <scope>NUCLEOTIDE SEQUENCE</scope>
    <source>
        <strain evidence="11">CMVB11Z4A1</strain>
    </source>
</reference>
<dbReference type="PANTHER" id="PTHR43210:SF2">
    <property type="entry name" value="ATP-DEPENDENT DETHIOBIOTIN SYNTHETASE BIOD 2"/>
    <property type="match status" value="1"/>
</dbReference>
<comment type="subcellular location">
    <subcellularLocation>
        <location evidence="9">Cytoplasm</location>
    </subcellularLocation>
</comment>
<comment type="function">
    <text evidence="9">Catalyzes a mechanistically unusual reaction, the ATP-dependent insertion of CO2 between the N7 and N8 nitrogen atoms of 7,8-diaminopelargonic acid (DAPA, also called 7,8-diammoniononanoate) to form a ureido ring.</text>
</comment>
<reference evidence="10" key="1">
    <citation type="journal article" date="2016" name="Biomed. Res. Int.">
        <title>Resistance of Permafrost and Modern Acinetobacter lwoffii Strains to Heavy Metals and Arsenic Revealed by Genome Analysis.</title>
        <authorList>
            <person name="Mindlin S."/>
            <person name="Petrenko A."/>
            <person name="Kurakov A."/>
            <person name="Beletsky A."/>
            <person name="Mardanov A."/>
            <person name="Petrova M."/>
        </authorList>
    </citation>
    <scope>NUCLEOTIDE SEQUENCE</scope>
    <source>
        <strain evidence="10">ED45-23</strain>
        <plasmid evidence="10">pALWED2.1</plasmid>
    </source>
</reference>
<keyword evidence="4 9" id="KW-0547">Nucleotide-binding</keyword>
<dbReference type="GO" id="GO:0000287">
    <property type="term" value="F:magnesium ion binding"/>
    <property type="evidence" value="ECO:0007669"/>
    <property type="project" value="UniProtKB-UniRule"/>
</dbReference>
<dbReference type="NCBIfam" id="TIGR00347">
    <property type="entry name" value="bioD"/>
    <property type="match status" value="1"/>
</dbReference>
<evidence type="ECO:0000313" key="12">
    <source>
        <dbReference type="EMBL" id="QXR09358.1"/>
    </source>
</evidence>
<dbReference type="CDD" id="cd03109">
    <property type="entry name" value="DTBS"/>
    <property type="match status" value="1"/>
</dbReference>
<evidence type="ECO:0000256" key="1">
    <source>
        <dbReference type="ARBA" id="ARBA00022490"/>
    </source>
</evidence>
<geneLocation type="plasmid" evidence="12 13">
    <name>pAL_065-3</name>
</geneLocation>
<keyword evidence="3 9" id="KW-0479">Metal-binding</keyword>
<keyword evidence="10" id="KW-0614">Plasmid</keyword>
<feature type="binding site" evidence="9">
    <location>
        <begin position="116"/>
        <end position="119"/>
    </location>
    <ligand>
        <name>ATP</name>
        <dbReference type="ChEBI" id="CHEBI:30616"/>
    </ligand>
</feature>
<evidence type="ECO:0000256" key="6">
    <source>
        <dbReference type="ARBA" id="ARBA00022840"/>
    </source>
</evidence>
<dbReference type="GO" id="GO:0042803">
    <property type="term" value="F:protein homodimerization activity"/>
    <property type="evidence" value="ECO:0007669"/>
    <property type="project" value="UniProtKB-ARBA"/>
</dbReference>
<feature type="binding site" evidence="9">
    <location>
        <position position="51"/>
    </location>
    <ligand>
        <name>ATP</name>
        <dbReference type="ChEBI" id="CHEBI:30616"/>
    </ligand>
</feature>
<comment type="similarity">
    <text evidence="9">Belongs to the dethiobiotin synthetase family.</text>
</comment>
<dbReference type="InterPro" id="IPR027417">
    <property type="entry name" value="P-loop_NTPase"/>
</dbReference>
<keyword evidence="2 9" id="KW-0436">Ligase</keyword>
<reference evidence="12" key="2">
    <citation type="submission" date="2018-10" db="EMBL/GenBank/DDBJ databases">
        <authorList>
            <person name="D'Souza A.W."/>
            <person name="Potter R.F."/>
            <person name="Wallace M."/>
            <person name="Shupe A."/>
            <person name="Patel S."/>
            <person name="Sun S."/>
            <person name="Gul D."/>
            <person name="Kwon J.H."/>
            <person name="Andleeb S."/>
            <person name="Burnham C.-A.D."/>
            <person name="Dantas G."/>
        </authorList>
    </citation>
    <scope>NUCLEOTIDE SEQUENCE</scope>
    <source>
        <strain evidence="12">AL_065</strain>
        <plasmid evidence="12">pAL_065-3</plasmid>
    </source>
</reference>
<reference evidence="12" key="4">
    <citation type="submission" date="2021-06" db="EMBL/GenBank/DDBJ databases">
        <authorList>
            <person name="Diorio-Toth L."/>
        </authorList>
    </citation>
    <scope>NUCLEOTIDE SEQUENCE</scope>
    <source>
        <strain evidence="12">AL_065</strain>
        <plasmid evidence="12">pAL_065-3</plasmid>
    </source>
</reference>
<evidence type="ECO:0000313" key="13">
    <source>
        <dbReference type="Proteomes" id="UP000293391"/>
    </source>
</evidence>
<sequence length="221" mass="24578">MSAQIYFVSGIDTAIGKTFTTGFLAKNWNEQGIRTITQKLIQTGNVDISEDIEQHRAIMGCGLLQEDQQKLTMPEIFTYPASPHLAARLDGRAINFEQIHQATEQLAAAYDCILLEGAGGLMVPLTEEFLTIDYIQTHNYPVILVTSGRLGSINHTLLSLELLKLRGVQLYAIAFNHADNSKDPLIAEDTIAYLKQYLQRDFADTTWVDIPALNLALSSHK</sequence>
<evidence type="ECO:0000313" key="11">
    <source>
        <dbReference type="EMBL" id="MDP1448274.1"/>
    </source>
</evidence>
<dbReference type="Proteomes" id="UP000293391">
    <property type="component" value="Plasmid pAL_065-3"/>
</dbReference>
<evidence type="ECO:0000256" key="8">
    <source>
        <dbReference type="ARBA" id="ARBA00047386"/>
    </source>
</evidence>
<dbReference type="RefSeq" id="WP_004733123.1">
    <property type="nucleotide sequence ID" value="NZ_CABIYT010000023.1"/>
</dbReference>
<feature type="binding site" evidence="9">
    <location>
        <position position="18"/>
    </location>
    <ligand>
        <name>Mg(2+)</name>
        <dbReference type="ChEBI" id="CHEBI:18420"/>
    </ligand>
</feature>
<dbReference type="EMBL" id="CP078047">
    <property type="protein sequence ID" value="QXR09358.1"/>
    <property type="molecule type" value="Genomic_DNA"/>
</dbReference>
<comment type="pathway">
    <text evidence="9">Cofactor biosynthesis; biotin biosynthesis; biotin from 7,8-diaminononanoate: step 1/2.</text>
</comment>
<evidence type="ECO:0000256" key="3">
    <source>
        <dbReference type="ARBA" id="ARBA00022723"/>
    </source>
</evidence>
<feature type="active site" evidence="9">
    <location>
        <position position="39"/>
    </location>
</feature>
<name>A0A1P8KH14_ACILW</name>
<dbReference type="GO" id="GO:0004141">
    <property type="term" value="F:dethiobiotin synthase activity"/>
    <property type="evidence" value="ECO:0007669"/>
    <property type="project" value="UniProtKB-UniRule"/>
</dbReference>
<comment type="catalytic activity">
    <reaction evidence="9">
        <text>(7R,8S)-7,8-diammoniononanoate + CO2 + ATP = (4R,5S)-dethiobiotin + ADP + phosphate + 3 H(+)</text>
        <dbReference type="Rhea" id="RHEA:15805"/>
        <dbReference type="ChEBI" id="CHEBI:15378"/>
        <dbReference type="ChEBI" id="CHEBI:16526"/>
        <dbReference type="ChEBI" id="CHEBI:30616"/>
        <dbReference type="ChEBI" id="CHEBI:43474"/>
        <dbReference type="ChEBI" id="CHEBI:149469"/>
        <dbReference type="ChEBI" id="CHEBI:149473"/>
        <dbReference type="ChEBI" id="CHEBI:456216"/>
        <dbReference type="EC" id="6.3.3.3"/>
    </reaction>
</comment>
<dbReference type="GO" id="GO:0005524">
    <property type="term" value="F:ATP binding"/>
    <property type="evidence" value="ECO:0007669"/>
    <property type="project" value="UniProtKB-UniRule"/>
</dbReference>
<keyword evidence="5 9" id="KW-0093">Biotin biosynthesis</keyword>
<feature type="binding site" evidence="9">
    <location>
        <position position="43"/>
    </location>
    <ligand>
        <name>substrate</name>
    </ligand>
</feature>
<feature type="binding site" evidence="9">
    <location>
        <begin position="176"/>
        <end position="177"/>
    </location>
    <ligand>
        <name>ATP</name>
        <dbReference type="ChEBI" id="CHEBI:30616"/>
    </ligand>
</feature>
<keyword evidence="7 9" id="KW-0460">Magnesium</keyword>
<proteinExistence type="inferred from homology"/>
<dbReference type="GO" id="GO:0005829">
    <property type="term" value="C:cytosol"/>
    <property type="evidence" value="ECO:0007669"/>
    <property type="project" value="TreeGrafter"/>
</dbReference>
<protein>
    <recommendedName>
        <fullName evidence="9">ATP-dependent dethiobiotin synthetase BioD</fullName>
        <ecNumber evidence="9">6.3.3.3</ecNumber>
    </recommendedName>
    <alternativeName>
        <fullName evidence="9">DTB synthetase</fullName>
        <shortName evidence="9">DTBS</shortName>
    </alternativeName>
    <alternativeName>
        <fullName evidence="9">Dethiobiotin synthase</fullName>
    </alternativeName>
</protein>
<dbReference type="HAMAP" id="MF_00336">
    <property type="entry name" value="BioD"/>
    <property type="match status" value="1"/>
</dbReference>
<comment type="cofactor">
    <cofactor evidence="9">
        <name>Mg(2+)</name>
        <dbReference type="ChEBI" id="CHEBI:18420"/>
    </cofactor>
</comment>
<dbReference type="EMBL" id="KX426229">
    <property type="protein sequence ID" value="APW48964.1"/>
    <property type="molecule type" value="Genomic_DNA"/>
</dbReference>
<evidence type="ECO:0000313" key="10">
    <source>
        <dbReference type="EMBL" id="APW48964.1"/>
    </source>
</evidence>
<evidence type="ECO:0000256" key="2">
    <source>
        <dbReference type="ARBA" id="ARBA00022598"/>
    </source>
</evidence>
<dbReference type="InterPro" id="IPR004472">
    <property type="entry name" value="DTB_synth_BioD"/>
</dbReference>
<dbReference type="SUPFAM" id="SSF52540">
    <property type="entry name" value="P-loop containing nucleoside triphosphate hydrolases"/>
    <property type="match status" value="1"/>
</dbReference>
<keyword evidence="1 9" id="KW-0963">Cytoplasm</keyword>
<dbReference type="UniPathway" id="UPA00078">
    <property type="reaction ID" value="UER00161"/>
</dbReference>
<dbReference type="PANTHER" id="PTHR43210">
    <property type="entry name" value="DETHIOBIOTIN SYNTHETASE"/>
    <property type="match status" value="1"/>
</dbReference>
<dbReference type="GO" id="GO:0009102">
    <property type="term" value="P:biotin biosynthetic process"/>
    <property type="evidence" value="ECO:0007669"/>
    <property type="project" value="UniProtKB-UniRule"/>
</dbReference>
<organism evidence="10">
    <name type="scientific">Acinetobacter lwoffii</name>
    <dbReference type="NCBI Taxonomy" id="28090"/>
    <lineage>
        <taxon>Bacteria</taxon>
        <taxon>Pseudomonadati</taxon>
        <taxon>Pseudomonadota</taxon>
        <taxon>Gammaproteobacteria</taxon>
        <taxon>Moraxellales</taxon>
        <taxon>Moraxellaceae</taxon>
        <taxon>Acinetobacter</taxon>
    </lineage>
</organism>
<dbReference type="AlphaFoldDB" id="A0A1P8KH14"/>
<accession>A0A1P8KH14</accession>
<feature type="binding site" evidence="9">
    <location>
        <position position="116"/>
    </location>
    <ligand>
        <name>Mg(2+)</name>
        <dbReference type="ChEBI" id="CHEBI:18420"/>
    </ligand>
</feature>
<comment type="subunit">
    <text evidence="9">Homodimer.</text>
</comment>
<dbReference type="FunFam" id="3.40.50.300:FF:000292">
    <property type="entry name" value="ATP-dependent dethiobiotin synthetase BioD"/>
    <property type="match status" value="1"/>
</dbReference>
<feature type="binding site" evidence="9">
    <location>
        <position position="51"/>
    </location>
    <ligand>
        <name>Mg(2+)</name>
        <dbReference type="ChEBI" id="CHEBI:18420"/>
    </ligand>
</feature>
<dbReference type="Pfam" id="PF13500">
    <property type="entry name" value="AAA_26"/>
    <property type="match status" value="1"/>
</dbReference>
<comment type="caution">
    <text evidence="9">Lacks conserved residue(s) required for the propagation of feature annotation.</text>
</comment>
<comment type="catalytic activity">
    <reaction evidence="8">
        <text>(7R,8S)-8-amino-7-(carboxyamino)nonanoate + ATP = (4R,5S)-dethiobiotin + ADP + phosphate + H(+)</text>
        <dbReference type="Rhea" id="RHEA:63684"/>
        <dbReference type="ChEBI" id="CHEBI:15378"/>
        <dbReference type="ChEBI" id="CHEBI:30616"/>
        <dbReference type="ChEBI" id="CHEBI:43474"/>
        <dbReference type="ChEBI" id="CHEBI:149470"/>
        <dbReference type="ChEBI" id="CHEBI:149473"/>
        <dbReference type="ChEBI" id="CHEBI:456216"/>
    </reaction>
</comment>
<geneLocation type="plasmid" evidence="10">
    <name>pALWED2.1</name>
</geneLocation>
<evidence type="ECO:0000256" key="5">
    <source>
        <dbReference type="ARBA" id="ARBA00022756"/>
    </source>
</evidence>
<dbReference type="EMBL" id="JAUUUS010000273">
    <property type="protein sequence ID" value="MDP1448274.1"/>
    <property type="molecule type" value="Genomic_DNA"/>
</dbReference>
<dbReference type="Gene3D" id="3.40.50.300">
    <property type="entry name" value="P-loop containing nucleotide triphosphate hydrolases"/>
    <property type="match status" value="1"/>
</dbReference>
<evidence type="ECO:0000256" key="7">
    <source>
        <dbReference type="ARBA" id="ARBA00022842"/>
    </source>
</evidence>
<evidence type="ECO:0000256" key="4">
    <source>
        <dbReference type="ARBA" id="ARBA00022741"/>
    </source>
</evidence>
<evidence type="ECO:0000256" key="9">
    <source>
        <dbReference type="HAMAP-Rule" id="MF_00336"/>
    </source>
</evidence>
<reference evidence="12" key="3">
    <citation type="journal article" date="2019" name="Nat. Commun.">
        <title>Spatiotemporal dynamics of multidrug resistant bacteria on intensive care unit surfaces.</title>
        <authorList>
            <person name="D'Souza A.W."/>
            <person name="Potter R.F."/>
            <person name="Wallace M."/>
            <person name="Shupe A."/>
            <person name="Patel S."/>
            <person name="Sun X."/>
            <person name="Gul D."/>
            <person name="Kwon J.H."/>
            <person name="Andleeb S."/>
            <person name="Burnham C.D."/>
            <person name="Dantas G."/>
        </authorList>
    </citation>
    <scope>NUCLEOTIDE SEQUENCE</scope>
    <source>
        <strain evidence="12">AL_065</strain>
    </source>
</reference>
<dbReference type="PIRSF" id="PIRSF006755">
    <property type="entry name" value="DTB_synth"/>
    <property type="match status" value="1"/>
</dbReference>